<feature type="compositionally biased region" description="Polar residues" evidence="1">
    <location>
        <begin position="123"/>
        <end position="139"/>
    </location>
</feature>
<evidence type="ECO:0000313" key="2">
    <source>
        <dbReference type="EMBL" id="MEA1605760.1"/>
    </source>
</evidence>
<evidence type="ECO:0008006" key="4">
    <source>
        <dbReference type="Google" id="ProtNLM"/>
    </source>
</evidence>
<gene>
    <name evidence="2" type="ORF">SOP97_08020</name>
</gene>
<dbReference type="RefSeq" id="WP_322948871.1">
    <property type="nucleotide sequence ID" value="NZ_JAYEET010000024.1"/>
</dbReference>
<name>A0ABU5P869_9PSED</name>
<evidence type="ECO:0000256" key="1">
    <source>
        <dbReference type="SAM" id="MobiDB-lite"/>
    </source>
</evidence>
<dbReference type="Proteomes" id="UP001292571">
    <property type="component" value="Unassembled WGS sequence"/>
</dbReference>
<comment type="caution">
    <text evidence="2">The sequence shown here is derived from an EMBL/GenBank/DDBJ whole genome shotgun (WGS) entry which is preliminary data.</text>
</comment>
<dbReference type="EMBL" id="JAYEET010000024">
    <property type="protein sequence ID" value="MEA1605760.1"/>
    <property type="molecule type" value="Genomic_DNA"/>
</dbReference>
<accession>A0ABU5P869</accession>
<evidence type="ECO:0000313" key="3">
    <source>
        <dbReference type="Proteomes" id="UP001292571"/>
    </source>
</evidence>
<feature type="region of interest" description="Disordered" evidence="1">
    <location>
        <begin position="119"/>
        <end position="149"/>
    </location>
</feature>
<keyword evidence="3" id="KW-1185">Reference proteome</keyword>
<protein>
    <recommendedName>
        <fullName evidence="4">XRE family transcriptional regulator</fullName>
    </recommendedName>
</protein>
<sequence length="149" mass="15635">MSSDSVGHLHLRLREELDRVGLKLAAASRAAGESSAQRLKDVVSGRVRCPADLVERLAPTGIDVLYVITGETQSEAGDANGATSHHLPPDEQLLLEAYRGLGAAARKALLAELLTGGKKPRANTKTQSEGLGISVTGSGNRVAGNDYHE</sequence>
<reference evidence="2 3" key="1">
    <citation type="submission" date="2023-12" db="EMBL/GenBank/DDBJ databases">
        <title>Pseudomonas sp. T5W1.</title>
        <authorList>
            <person name="Maltman C."/>
        </authorList>
    </citation>
    <scope>NUCLEOTIDE SEQUENCE [LARGE SCALE GENOMIC DNA]</scope>
    <source>
        <strain evidence="2 3">T5W1</strain>
    </source>
</reference>
<organism evidence="2 3">
    <name type="scientific">Pseudomonas spirodelae</name>
    <dbReference type="NCBI Taxonomy" id="3101751"/>
    <lineage>
        <taxon>Bacteria</taxon>
        <taxon>Pseudomonadati</taxon>
        <taxon>Pseudomonadota</taxon>
        <taxon>Gammaproteobacteria</taxon>
        <taxon>Pseudomonadales</taxon>
        <taxon>Pseudomonadaceae</taxon>
        <taxon>Pseudomonas</taxon>
    </lineage>
</organism>
<proteinExistence type="predicted"/>